<evidence type="ECO:0000313" key="7">
    <source>
        <dbReference type="EMBL" id="CAH0372351.1"/>
    </source>
</evidence>
<reference evidence="7" key="1">
    <citation type="submission" date="2021-11" db="EMBL/GenBank/DDBJ databases">
        <authorList>
            <consortium name="Genoscope - CEA"/>
            <person name="William W."/>
        </authorList>
    </citation>
    <scope>NUCLEOTIDE SEQUENCE</scope>
</reference>
<keyword evidence="3 6" id="KW-0812">Transmembrane</keyword>
<sequence length="174" mass="19366">MSLARAASAFIERRPNATTVAAAMARGAAGDACAQHAEDAPWDARRCATFMAWSTGVAFALDRYVYSHLFARWWPRNCFRNVLKATAADNIIITPCLYFPCFYAWEAVCEGNEMRSAAERYRAEAVVQLPMTWAFWIPANVVTFSIAPHLRTVWSGAAGTLYVGLLSYVAHAYR</sequence>
<evidence type="ECO:0000256" key="1">
    <source>
        <dbReference type="ARBA" id="ARBA00004141"/>
    </source>
</evidence>
<keyword evidence="8" id="KW-1185">Reference proteome</keyword>
<comment type="subcellular location">
    <subcellularLocation>
        <location evidence="1">Membrane</location>
        <topology evidence="1">Multi-pass membrane protein</topology>
    </subcellularLocation>
</comment>
<comment type="caution">
    <text evidence="7">The sequence shown here is derived from an EMBL/GenBank/DDBJ whole genome shotgun (WGS) entry which is preliminary data.</text>
</comment>
<feature type="transmembrane region" description="Helical" evidence="6">
    <location>
        <begin position="153"/>
        <end position="173"/>
    </location>
</feature>
<evidence type="ECO:0000256" key="5">
    <source>
        <dbReference type="ARBA" id="ARBA00023136"/>
    </source>
</evidence>
<dbReference type="PANTHER" id="PTHR11266">
    <property type="entry name" value="PEROXISOMAL MEMBRANE PROTEIN 2, PXMP2 MPV17"/>
    <property type="match status" value="1"/>
</dbReference>
<name>A0A8J2SK53_9STRA</name>
<evidence type="ECO:0008006" key="9">
    <source>
        <dbReference type="Google" id="ProtNLM"/>
    </source>
</evidence>
<evidence type="ECO:0000256" key="6">
    <source>
        <dbReference type="RuleBase" id="RU363053"/>
    </source>
</evidence>
<dbReference type="InterPro" id="IPR007248">
    <property type="entry name" value="Mpv17_PMP22"/>
</dbReference>
<comment type="similarity">
    <text evidence="2 6">Belongs to the peroxisomal membrane protein PXMP2/4 family.</text>
</comment>
<evidence type="ECO:0000313" key="8">
    <source>
        <dbReference type="Proteomes" id="UP000789595"/>
    </source>
</evidence>
<dbReference type="GO" id="GO:0005737">
    <property type="term" value="C:cytoplasm"/>
    <property type="evidence" value="ECO:0007669"/>
    <property type="project" value="TreeGrafter"/>
</dbReference>
<protein>
    <recommendedName>
        <fullName evidence="9">Peroxisomal membrane protein MPV17</fullName>
    </recommendedName>
</protein>
<accession>A0A8J2SK53</accession>
<dbReference type="Proteomes" id="UP000789595">
    <property type="component" value="Unassembled WGS sequence"/>
</dbReference>
<dbReference type="OrthoDB" id="430207at2759"/>
<evidence type="ECO:0000256" key="4">
    <source>
        <dbReference type="ARBA" id="ARBA00022989"/>
    </source>
</evidence>
<dbReference type="PANTHER" id="PTHR11266:SF21">
    <property type="entry name" value="ACT DOMAIN-CONTAINING PROTEIN"/>
    <property type="match status" value="1"/>
</dbReference>
<evidence type="ECO:0000256" key="3">
    <source>
        <dbReference type="ARBA" id="ARBA00022692"/>
    </source>
</evidence>
<dbReference type="AlphaFoldDB" id="A0A8J2SK53"/>
<organism evidence="7 8">
    <name type="scientific">Pelagomonas calceolata</name>
    <dbReference type="NCBI Taxonomy" id="35677"/>
    <lineage>
        <taxon>Eukaryota</taxon>
        <taxon>Sar</taxon>
        <taxon>Stramenopiles</taxon>
        <taxon>Ochrophyta</taxon>
        <taxon>Pelagophyceae</taxon>
        <taxon>Pelagomonadales</taxon>
        <taxon>Pelagomonadaceae</taxon>
        <taxon>Pelagomonas</taxon>
    </lineage>
</organism>
<evidence type="ECO:0000256" key="2">
    <source>
        <dbReference type="ARBA" id="ARBA00006824"/>
    </source>
</evidence>
<dbReference type="GO" id="GO:0016020">
    <property type="term" value="C:membrane"/>
    <property type="evidence" value="ECO:0007669"/>
    <property type="project" value="UniProtKB-SubCell"/>
</dbReference>
<dbReference type="EMBL" id="CAKKNE010000003">
    <property type="protein sequence ID" value="CAH0372351.1"/>
    <property type="molecule type" value="Genomic_DNA"/>
</dbReference>
<keyword evidence="5 6" id="KW-0472">Membrane</keyword>
<gene>
    <name evidence="7" type="ORF">PECAL_3P23390</name>
</gene>
<proteinExistence type="inferred from homology"/>
<feature type="transmembrane region" description="Helical" evidence="6">
    <location>
        <begin position="125"/>
        <end position="147"/>
    </location>
</feature>
<keyword evidence="4 6" id="KW-1133">Transmembrane helix</keyword>